<evidence type="ECO:0000256" key="3">
    <source>
        <dbReference type="ARBA" id="ARBA00022676"/>
    </source>
</evidence>
<dbReference type="GO" id="GO:0009311">
    <property type="term" value="P:oligosaccharide metabolic process"/>
    <property type="evidence" value="ECO:0007669"/>
    <property type="project" value="TreeGrafter"/>
</dbReference>
<proteinExistence type="inferred from homology"/>
<protein>
    <submittedName>
        <fullName evidence="15">ST8 alpha-N-acetyl-neuraminide alpha-2,8-sialyltransferase 2</fullName>
    </submittedName>
</protein>
<dbReference type="GO" id="GO:0006491">
    <property type="term" value="P:N-glycan processing"/>
    <property type="evidence" value="ECO:0007669"/>
    <property type="project" value="TreeGrafter"/>
</dbReference>
<feature type="region of interest" description="Disordered" evidence="13">
    <location>
        <begin position="32"/>
        <end position="91"/>
    </location>
</feature>
<evidence type="ECO:0000313" key="15">
    <source>
        <dbReference type="Ensembl" id="ENSPKIP00000012755.1"/>
    </source>
</evidence>
<dbReference type="Pfam" id="PF00777">
    <property type="entry name" value="Glyco_transf_29"/>
    <property type="match status" value="1"/>
</dbReference>
<keyword evidence="11" id="KW-0325">Glycoprotein</keyword>
<dbReference type="InterPro" id="IPR001675">
    <property type="entry name" value="Glyco_trans_29"/>
</dbReference>
<accession>A0A3B3R4A1</accession>
<keyword evidence="10" id="KW-1015">Disulfide bond</keyword>
<dbReference type="FunFam" id="3.90.1480.20:FF:000001">
    <property type="entry name" value="ST8 alpha-N-acetyl-neuraminide alpha-2,8-sialyltransferase 2"/>
    <property type="match status" value="1"/>
</dbReference>
<evidence type="ECO:0000256" key="12">
    <source>
        <dbReference type="PIRSR" id="PIRSR005557-2"/>
    </source>
</evidence>
<evidence type="ECO:0000256" key="6">
    <source>
        <dbReference type="ARBA" id="ARBA00022968"/>
    </source>
</evidence>
<dbReference type="STRING" id="1676925.ENSPKIP00000012755"/>
<evidence type="ECO:0000313" key="16">
    <source>
        <dbReference type="Proteomes" id="UP000261540"/>
    </source>
</evidence>
<evidence type="ECO:0000256" key="9">
    <source>
        <dbReference type="ARBA" id="ARBA00023136"/>
    </source>
</evidence>
<dbReference type="PIRSF" id="PIRSF005557">
    <property type="entry name" value="Sialyl_trans"/>
    <property type="match status" value="1"/>
</dbReference>
<evidence type="ECO:0000256" key="5">
    <source>
        <dbReference type="ARBA" id="ARBA00022692"/>
    </source>
</evidence>
<keyword evidence="8" id="KW-0333">Golgi apparatus</keyword>
<dbReference type="Ensembl" id="ENSPKIT00000037157.1">
    <property type="protein sequence ID" value="ENSPKIP00000012755.1"/>
    <property type="gene ID" value="ENSPKIG00000000449.1"/>
</dbReference>
<feature type="disulfide bond" evidence="12">
    <location>
        <begin position="159"/>
        <end position="309"/>
    </location>
</feature>
<evidence type="ECO:0000256" key="14">
    <source>
        <dbReference type="SAM" id="Phobius"/>
    </source>
</evidence>
<dbReference type="GO" id="GO:0003828">
    <property type="term" value="F:alpha-N-acetylneuraminate alpha-2,8-sialyltransferase activity"/>
    <property type="evidence" value="ECO:0007669"/>
    <property type="project" value="TreeGrafter"/>
</dbReference>
<dbReference type="PANTHER" id="PTHR11987:SF30">
    <property type="entry name" value="ALPHA-2,8-SIALYLTRANSFERASE 8B"/>
    <property type="match status" value="1"/>
</dbReference>
<organism evidence="15 16">
    <name type="scientific">Paramormyrops kingsleyae</name>
    <dbReference type="NCBI Taxonomy" id="1676925"/>
    <lineage>
        <taxon>Eukaryota</taxon>
        <taxon>Metazoa</taxon>
        <taxon>Chordata</taxon>
        <taxon>Craniata</taxon>
        <taxon>Vertebrata</taxon>
        <taxon>Euteleostomi</taxon>
        <taxon>Actinopterygii</taxon>
        <taxon>Neopterygii</taxon>
        <taxon>Teleostei</taxon>
        <taxon>Osteoglossocephala</taxon>
        <taxon>Osteoglossomorpha</taxon>
        <taxon>Osteoglossiformes</taxon>
        <taxon>Mormyridae</taxon>
        <taxon>Paramormyrops</taxon>
    </lineage>
</organism>
<name>A0A3B3R4A1_9TELE</name>
<keyword evidence="9 14" id="KW-0472">Membrane</keyword>
<evidence type="ECO:0000256" key="11">
    <source>
        <dbReference type="ARBA" id="ARBA00023180"/>
    </source>
</evidence>
<dbReference type="Gene3D" id="3.90.1480.20">
    <property type="entry name" value="Glycosyl transferase family 29"/>
    <property type="match status" value="1"/>
</dbReference>
<keyword evidence="3" id="KW-0328">Glycosyltransferase</keyword>
<dbReference type="PANTHER" id="PTHR11987">
    <property type="entry name" value="ALPHA-2,8-SIALYLTRANSFERASE"/>
    <property type="match status" value="1"/>
</dbReference>
<dbReference type="Proteomes" id="UP000261540">
    <property type="component" value="Unplaced"/>
</dbReference>
<dbReference type="InterPro" id="IPR012163">
    <property type="entry name" value="Sialyl_trans"/>
</dbReference>
<keyword evidence="5 14" id="KW-0812">Transmembrane</keyword>
<reference evidence="15" key="1">
    <citation type="submission" date="2025-08" db="UniProtKB">
        <authorList>
            <consortium name="Ensembl"/>
        </authorList>
    </citation>
    <scope>IDENTIFICATION</scope>
</reference>
<evidence type="ECO:0000256" key="13">
    <source>
        <dbReference type="SAM" id="MobiDB-lite"/>
    </source>
</evidence>
<keyword evidence="16" id="KW-1185">Reference proteome</keyword>
<dbReference type="GO" id="GO:0000139">
    <property type="term" value="C:Golgi membrane"/>
    <property type="evidence" value="ECO:0007669"/>
    <property type="project" value="UniProtKB-SubCell"/>
</dbReference>
<evidence type="ECO:0000256" key="4">
    <source>
        <dbReference type="ARBA" id="ARBA00022679"/>
    </source>
</evidence>
<dbReference type="OrthoDB" id="10264956at2759"/>
<reference evidence="15" key="2">
    <citation type="submission" date="2025-09" db="UniProtKB">
        <authorList>
            <consortium name="Ensembl"/>
        </authorList>
    </citation>
    <scope>IDENTIFICATION</scope>
</reference>
<dbReference type="AlphaFoldDB" id="A0A3B3R4A1"/>
<evidence type="ECO:0000256" key="8">
    <source>
        <dbReference type="ARBA" id="ARBA00023034"/>
    </source>
</evidence>
<evidence type="ECO:0000256" key="10">
    <source>
        <dbReference type="ARBA" id="ARBA00023157"/>
    </source>
</evidence>
<sequence length="380" mass="42522">MPFDVRSLMFGIVTVLVVFLIIADIAEVEEENGNSAGSKRGVPSLRYRVQGPSRTVSTEPDATRKAGSPPSSSPAPPGSANEPSSRGWRFSGTLSNQIRKDILRFLDAERDISILKGTLKPGDVIHYVFDRQSTTNVSENLHALLPTTSPMKNRHYQRCAIVGNSGILLNSSCGKEIDSHDFVIRCNLAPVQEFELDVGLRTGLVTMNPSVVQRAFQDLGSARWREHFLQRLRGLGDAVLWIPAFMAKGGERRVELALDVIRRQRLAVRPAFPSLRLLDAVRGYWLTNKVHIKRPTTGLLMYTMATRFCEEIHLYGFWPFSHDAQGNAVKYHYYDSLTYGYTSRTSPHTMPLEFRTLSRLHALGVLQLHTGSCRNATGRL</sequence>
<keyword evidence="7 14" id="KW-1133">Transmembrane helix</keyword>
<keyword evidence="4" id="KW-0808">Transferase</keyword>
<keyword evidence="6" id="KW-0735">Signal-anchor</keyword>
<dbReference type="GeneTree" id="ENSGT01030000234535"/>
<dbReference type="InterPro" id="IPR050943">
    <property type="entry name" value="Glycosyltr_29_Sialyltrsf"/>
</dbReference>
<evidence type="ECO:0000256" key="2">
    <source>
        <dbReference type="ARBA" id="ARBA00006003"/>
    </source>
</evidence>
<feature type="transmembrane region" description="Helical" evidence="14">
    <location>
        <begin position="7"/>
        <end position="26"/>
    </location>
</feature>
<evidence type="ECO:0000256" key="7">
    <source>
        <dbReference type="ARBA" id="ARBA00022989"/>
    </source>
</evidence>
<dbReference type="InterPro" id="IPR038578">
    <property type="entry name" value="GT29-like_sf"/>
</dbReference>
<evidence type="ECO:0000256" key="1">
    <source>
        <dbReference type="ARBA" id="ARBA00004323"/>
    </source>
</evidence>
<comment type="similarity">
    <text evidence="2">Belongs to the glycosyltransferase 29 family.</text>
</comment>
<comment type="subcellular location">
    <subcellularLocation>
        <location evidence="1">Golgi apparatus membrane</location>
        <topology evidence="1">Single-pass type II membrane protein</topology>
    </subcellularLocation>
</comment>